<evidence type="ECO:0000313" key="3">
    <source>
        <dbReference type="Proteomes" id="UP000008810"/>
    </source>
</evidence>
<dbReference type="EMBL" id="CM000881">
    <property type="protein sequence ID" value="KQK10358.1"/>
    <property type="molecule type" value="Genomic_DNA"/>
</dbReference>
<gene>
    <name evidence="1" type="ORF">BRADI_2g53542v3</name>
</gene>
<dbReference type="Proteomes" id="UP000008810">
    <property type="component" value="Chromosome 2"/>
</dbReference>
<name>A0A0Q3N1A9_BRADI</name>
<keyword evidence="3" id="KW-1185">Reference proteome</keyword>
<reference evidence="1" key="2">
    <citation type="submission" date="2017-06" db="EMBL/GenBank/DDBJ databases">
        <title>WGS assembly of Brachypodium distachyon.</title>
        <authorList>
            <consortium name="The International Brachypodium Initiative"/>
            <person name="Lucas S."/>
            <person name="Harmon-Smith M."/>
            <person name="Lail K."/>
            <person name="Tice H."/>
            <person name="Grimwood J."/>
            <person name="Bruce D."/>
            <person name="Barry K."/>
            <person name="Shu S."/>
            <person name="Lindquist E."/>
            <person name="Wang M."/>
            <person name="Pitluck S."/>
            <person name="Vogel J.P."/>
            <person name="Garvin D.F."/>
            <person name="Mockler T.C."/>
            <person name="Schmutz J."/>
            <person name="Rokhsar D."/>
            <person name="Bevan M.W."/>
        </authorList>
    </citation>
    <scope>NUCLEOTIDE SEQUENCE</scope>
    <source>
        <strain evidence="1">Bd21</strain>
    </source>
</reference>
<reference evidence="1 2" key="1">
    <citation type="journal article" date="2010" name="Nature">
        <title>Genome sequencing and analysis of the model grass Brachypodium distachyon.</title>
        <authorList>
            <consortium name="International Brachypodium Initiative"/>
        </authorList>
    </citation>
    <scope>NUCLEOTIDE SEQUENCE [LARGE SCALE GENOMIC DNA]</scope>
    <source>
        <strain evidence="1 2">Bd21</strain>
    </source>
</reference>
<reference evidence="2" key="3">
    <citation type="submission" date="2018-08" db="UniProtKB">
        <authorList>
            <consortium name="EnsemblPlants"/>
        </authorList>
    </citation>
    <scope>IDENTIFICATION</scope>
    <source>
        <strain evidence="2">cv. Bd21</strain>
    </source>
</reference>
<dbReference type="InParanoid" id="A0A0Q3N1A9"/>
<evidence type="ECO:0000313" key="1">
    <source>
        <dbReference type="EMBL" id="KQK10358.1"/>
    </source>
</evidence>
<dbReference type="Gramene" id="KQK10358">
    <property type="protein sequence ID" value="KQK10358"/>
    <property type="gene ID" value="BRADI_2g53542v3"/>
</dbReference>
<dbReference type="EnsemblPlants" id="KQK10358">
    <property type="protein sequence ID" value="KQK10358"/>
    <property type="gene ID" value="BRADI_2g53542v3"/>
</dbReference>
<protein>
    <submittedName>
        <fullName evidence="1 2">Uncharacterized protein</fullName>
    </submittedName>
</protein>
<organism evidence="1">
    <name type="scientific">Brachypodium distachyon</name>
    <name type="common">Purple false brome</name>
    <name type="synonym">Trachynia distachya</name>
    <dbReference type="NCBI Taxonomy" id="15368"/>
    <lineage>
        <taxon>Eukaryota</taxon>
        <taxon>Viridiplantae</taxon>
        <taxon>Streptophyta</taxon>
        <taxon>Embryophyta</taxon>
        <taxon>Tracheophyta</taxon>
        <taxon>Spermatophyta</taxon>
        <taxon>Magnoliopsida</taxon>
        <taxon>Liliopsida</taxon>
        <taxon>Poales</taxon>
        <taxon>Poaceae</taxon>
        <taxon>BOP clade</taxon>
        <taxon>Pooideae</taxon>
        <taxon>Stipodae</taxon>
        <taxon>Brachypodieae</taxon>
        <taxon>Brachypodium</taxon>
    </lineage>
</organism>
<dbReference type="AlphaFoldDB" id="A0A0Q3N1A9"/>
<accession>A0A0Q3N1A9</accession>
<sequence length="67" mass="7719">MWWRIRLSKFSRRRRSAAPGLKACHIGEKLITRLHDSQNGYWVGMLVGPTNIILDWSLARSPSPCAR</sequence>
<proteinExistence type="predicted"/>
<evidence type="ECO:0000313" key="2">
    <source>
        <dbReference type="EnsemblPlants" id="KQK10358"/>
    </source>
</evidence>